<evidence type="ECO:0000259" key="2">
    <source>
        <dbReference type="Pfam" id="PF01058"/>
    </source>
</evidence>
<sequence>MQEGFLKEQKVLEGDLNSDTSHKSSVDYLMSWFRSHSIFVLAYGTGCGAIEMPPTFTSRYDAERLGIRGSATPRQADVIIVSGYCSYKTLRRIIRSYEQMSNPKYILALGSCTINGGMYWDSYNTIKNLEDYLPVDMYVNGCMPRPESILEGFMALQKDISNGKASSYKKYENNYEFYRKNQEAVLGKKVSPAYDTDWYLYNGEV</sequence>
<keyword evidence="3" id="KW-0830">Ubiquinone</keyword>
<proteinExistence type="inferred from homology"/>
<dbReference type="GO" id="GO:0009060">
    <property type="term" value="P:aerobic respiration"/>
    <property type="evidence" value="ECO:0007669"/>
    <property type="project" value="TreeGrafter"/>
</dbReference>
<dbReference type="GO" id="GO:0015990">
    <property type="term" value="P:electron transport coupled proton transport"/>
    <property type="evidence" value="ECO:0007669"/>
    <property type="project" value="TreeGrafter"/>
</dbReference>
<dbReference type="GO" id="GO:0008137">
    <property type="term" value="F:NADH dehydrogenase (ubiquinone) activity"/>
    <property type="evidence" value="ECO:0007669"/>
    <property type="project" value="InterPro"/>
</dbReference>
<protein>
    <submittedName>
        <fullName evidence="3">NADH-ubiquinone oxidoreductase chain B</fullName>
        <ecNumber evidence="3">1.6.5.3</ecNumber>
    </submittedName>
</protein>
<keyword evidence="3" id="KW-0560">Oxidoreductase</keyword>
<dbReference type="GO" id="GO:0045271">
    <property type="term" value="C:respiratory chain complex I"/>
    <property type="evidence" value="ECO:0007669"/>
    <property type="project" value="TreeGrafter"/>
</dbReference>
<evidence type="ECO:0000256" key="1">
    <source>
        <dbReference type="ARBA" id="ARBA00009173"/>
    </source>
</evidence>
<dbReference type="EC" id="1.6.5.3" evidence="3"/>
<dbReference type="PANTHER" id="PTHR11995">
    <property type="entry name" value="NADH DEHYDROGENASE"/>
    <property type="match status" value="1"/>
</dbReference>
<name>A0A1W1BQM5_9ZZZZ</name>
<comment type="similarity">
    <text evidence="1">Belongs to the complex I 20 kDa subunit family.</text>
</comment>
<dbReference type="GO" id="GO:0051539">
    <property type="term" value="F:4 iron, 4 sulfur cluster binding"/>
    <property type="evidence" value="ECO:0007669"/>
    <property type="project" value="InterPro"/>
</dbReference>
<dbReference type="AlphaFoldDB" id="A0A1W1BQM5"/>
<evidence type="ECO:0000313" key="3">
    <source>
        <dbReference type="EMBL" id="SFV55787.1"/>
    </source>
</evidence>
<dbReference type="GO" id="GO:0048038">
    <property type="term" value="F:quinone binding"/>
    <property type="evidence" value="ECO:0007669"/>
    <property type="project" value="InterPro"/>
</dbReference>
<gene>
    <name evidence="3" type="ORF">MNB_SV-9-159</name>
</gene>
<dbReference type="NCBIfam" id="NF005012">
    <property type="entry name" value="PRK06411.1"/>
    <property type="match status" value="1"/>
</dbReference>
<dbReference type="EMBL" id="FPHG01000029">
    <property type="protein sequence ID" value="SFV55787.1"/>
    <property type="molecule type" value="Genomic_DNA"/>
</dbReference>
<feature type="domain" description="NADH:ubiquinone oxidoreductase-like 20kDa subunit" evidence="2">
    <location>
        <begin position="46"/>
        <end position="156"/>
    </location>
</feature>
<dbReference type="NCBIfam" id="TIGR01957">
    <property type="entry name" value="nuoB_fam"/>
    <property type="match status" value="1"/>
</dbReference>
<dbReference type="Pfam" id="PF01058">
    <property type="entry name" value="Oxidored_q6"/>
    <property type="match status" value="1"/>
</dbReference>
<dbReference type="PANTHER" id="PTHR11995:SF14">
    <property type="entry name" value="NADH DEHYDROGENASE [UBIQUINONE] IRON-SULFUR PROTEIN 7, MITOCHONDRIAL"/>
    <property type="match status" value="1"/>
</dbReference>
<dbReference type="InterPro" id="IPR006138">
    <property type="entry name" value="NADH_UQ_OxRdtase_20Kd_su"/>
</dbReference>
<dbReference type="SUPFAM" id="SSF56770">
    <property type="entry name" value="HydA/Nqo6-like"/>
    <property type="match status" value="1"/>
</dbReference>
<dbReference type="Gene3D" id="3.40.50.12280">
    <property type="match status" value="1"/>
</dbReference>
<dbReference type="GO" id="GO:0016491">
    <property type="term" value="F:oxidoreductase activity"/>
    <property type="evidence" value="ECO:0007669"/>
    <property type="project" value="UniProtKB-KW"/>
</dbReference>
<organism evidence="3">
    <name type="scientific">hydrothermal vent metagenome</name>
    <dbReference type="NCBI Taxonomy" id="652676"/>
    <lineage>
        <taxon>unclassified sequences</taxon>
        <taxon>metagenomes</taxon>
        <taxon>ecological metagenomes</taxon>
    </lineage>
</organism>
<reference evidence="3" key="1">
    <citation type="submission" date="2016-10" db="EMBL/GenBank/DDBJ databases">
        <authorList>
            <person name="de Groot N.N."/>
        </authorList>
    </citation>
    <scope>NUCLEOTIDE SEQUENCE</scope>
</reference>
<dbReference type="InterPro" id="IPR006137">
    <property type="entry name" value="NADH_UbQ_OxRdtase-like_20kDa"/>
</dbReference>
<accession>A0A1W1BQM5</accession>